<name>A0A6P7GX83_DIAVI</name>
<proteinExistence type="predicted"/>
<dbReference type="AlphaFoldDB" id="A0A6P7GX83"/>
<organism evidence="2">
    <name type="scientific">Diabrotica virgifera virgifera</name>
    <name type="common">western corn rootworm</name>
    <dbReference type="NCBI Taxonomy" id="50390"/>
    <lineage>
        <taxon>Eukaryota</taxon>
        <taxon>Metazoa</taxon>
        <taxon>Ecdysozoa</taxon>
        <taxon>Arthropoda</taxon>
        <taxon>Hexapoda</taxon>
        <taxon>Insecta</taxon>
        <taxon>Pterygota</taxon>
        <taxon>Neoptera</taxon>
        <taxon>Endopterygota</taxon>
        <taxon>Coleoptera</taxon>
        <taxon>Polyphaga</taxon>
        <taxon>Cucujiformia</taxon>
        <taxon>Chrysomeloidea</taxon>
        <taxon>Chrysomelidae</taxon>
        <taxon>Galerucinae</taxon>
        <taxon>Diabroticina</taxon>
        <taxon>Diabroticites</taxon>
        <taxon>Diabrotica</taxon>
    </lineage>
</organism>
<feature type="compositionally biased region" description="Polar residues" evidence="1">
    <location>
        <begin position="119"/>
        <end position="134"/>
    </location>
</feature>
<gene>
    <name evidence="2" type="primary">LOC114343407</name>
</gene>
<dbReference type="OrthoDB" id="4748970at2759"/>
<dbReference type="RefSeq" id="XP_028150028.1">
    <property type="nucleotide sequence ID" value="XM_028294227.1"/>
</dbReference>
<sequence length="134" mass="15286">MEDKSEIKKEFTEYDQTCIEGHLSPSVGLKNFKNEPKEDHPAIEVKVEKGEVAEYDQRALHNLSTSIDLTHFKNEPKGDHPAMEVKVENEEVAEFDQKDIDNLSTSIDLKDLKDEPEENQQGKTRSQINKSSSN</sequence>
<feature type="region of interest" description="Disordered" evidence="1">
    <location>
        <begin position="106"/>
        <end position="134"/>
    </location>
</feature>
<evidence type="ECO:0000313" key="2">
    <source>
        <dbReference type="RefSeq" id="XP_028150028.1"/>
    </source>
</evidence>
<reference evidence="2" key="1">
    <citation type="submission" date="2025-08" db="UniProtKB">
        <authorList>
            <consortium name="RefSeq"/>
        </authorList>
    </citation>
    <scope>IDENTIFICATION</scope>
    <source>
        <tissue evidence="2">Whole insect</tissue>
    </source>
</reference>
<accession>A0A6P7GX83</accession>
<protein>
    <submittedName>
        <fullName evidence="2">Uncharacterized protein LOC114343407</fullName>
    </submittedName>
</protein>
<evidence type="ECO:0000256" key="1">
    <source>
        <dbReference type="SAM" id="MobiDB-lite"/>
    </source>
</evidence>
<dbReference type="InParanoid" id="A0A6P7GX83"/>